<sequence>MKKYLLLLLCGLVLGIAPAHAQRKTKVKVKSGAGSTANRLQPLFGGVSVEAAQQAVGAAFLADIDRNFASRAEASKFFSTKGYEYIGENKPDTALYRFNLAWLLDQKNADAYRGLAVVVSRNETPDESIGLLTQGLTLEPNNSAMLGDLGTSYLIRYQKTAKKKDLEQAQSYLEKAVAADTANAFAWQQLGRVHYLREDYTKAWEAVHKGRNLNVSSLDFDLLSDLSAKLPDPQGMFK</sequence>
<proteinExistence type="predicted"/>
<dbReference type="RefSeq" id="WP_135498229.1">
    <property type="nucleotide sequence ID" value="NZ_SRLD01000024.1"/>
</dbReference>
<gene>
    <name evidence="2" type="ORF">E5J99_12930</name>
</gene>
<organism evidence="2 3">
    <name type="scientific">Hymenobacter elongatus</name>
    <dbReference type="NCBI Taxonomy" id="877208"/>
    <lineage>
        <taxon>Bacteria</taxon>
        <taxon>Pseudomonadati</taxon>
        <taxon>Bacteroidota</taxon>
        <taxon>Cytophagia</taxon>
        <taxon>Cytophagales</taxon>
        <taxon>Hymenobacteraceae</taxon>
        <taxon>Hymenobacter</taxon>
    </lineage>
</organism>
<evidence type="ECO:0000313" key="3">
    <source>
        <dbReference type="Proteomes" id="UP000297739"/>
    </source>
</evidence>
<accession>A0A4Z0PM77</accession>
<comment type="caution">
    <text evidence="2">The sequence shown here is derived from an EMBL/GenBank/DDBJ whole genome shotgun (WGS) entry which is preliminary data.</text>
</comment>
<name>A0A4Z0PM77_9BACT</name>
<protein>
    <submittedName>
        <fullName evidence="2">Uncharacterized protein</fullName>
    </submittedName>
</protein>
<feature type="chain" id="PRO_5021342652" evidence="1">
    <location>
        <begin position="22"/>
        <end position="238"/>
    </location>
</feature>
<dbReference type="Gene3D" id="1.25.40.10">
    <property type="entry name" value="Tetratricopeptide repeat domain"/>
    <property type="match status" value="1"/>
</dbReference>
<dbReference type="AlphaFoldDB" id="A0A4Z0PM77"/>
<dbReference type="SUPFAM" id="SSF48452">
    <property type="entry name" value="TPR-like"/>
    <property type="match status" value="1"/>
</dbReference>
<dbReference type="EMBL" id="SRLD01000024">
    <property type="protein sequence ID" value="TGE15276.1"/>
    <property type="molecule type" value="Genomic_DNA"/>
</dbReference>
<keyword evidence="3" id="KW-1185">Reference proteome</keyword>
<feature type="signal peptide" evidence="1">
    <location>
        <begin position="1"/>
        <end position="21"/>
    </location>
</feature>
<evidence type="ECO:0000256" key="1">
    <source>
        <dbReference type="SAM" id="SignalP"/>
    </source>
</evidence>
<dbReference type="OrthoDB" id="7058419at2"/>
<dbReference type="Proteomes" id="UP000297739">
    <property type="component" value="Unassembled WGS sequence"/>
</dbReference>
<evidence type="ECO:0000313" key="2">
    <source>
        <dbReference type="EMBL" id="TGE15276.1"/>
    </source>
</evidence>
<reference evidence="2 3" key="1">
    <citation type="submission" date="2019-04" db="EMBL/GenBank/DDBJ databases">
        <authorList>
            <person name="Feng G."/>
            <person name="Zhang J."/>
            <person name="Zhu H."/>
        </authorList>
    </citation>
    <scope>NUCLEOTIDE SEQUENCE [LARGE SCALE GENOMIC DNA]</scope>
    <source>
        <strain evidence="2 3">JCM 17223</strain>
    </source>
</reference>
<keyword evidence="1" id="KW-0732">Signal</keyword>
<dbReference type="InterPro" id="IPR011990">
    <property type="entry name" value="TPR-like_helical_dom_sf"/>
</dbReference>